<dbReference type="EMBL" id="JAVRRT010000008">
    <property type="protein sequence ID" value="KAK5169911.1"/>
    <property type="molecule type" value="Genomic_DNA"/>
</dbReference>
<name>A0AAV9PC05_9PEZI</name>
<accession>A0AAV9PC05</accession>
<evidence type="ECO:0008006" key="3">
    <source>
        <dbReference type="Google" id="ProtNLM"/>
    </source>
</evidence>
<sequence length="433" mass="47543">MANIDELPPTLLDVLANTVVLGQLSPYINIRDLLSLSATCSAARNTIYCNREAWRHLDLTGIKSAMIDSSPIDIGGMAWRAERMDEALTSDDFFSGPLYDRDPFLNSIAYADLNVRLSYRRGIFGRLHRKSVLQHVHTLVLDGLSVPADVIHEIVCEDRYNVRILSLRQCRHLNETKLQQVLRYITRPTRPDGTPKLRALYFFGSKDDLGAVTGRQQHHQILPANAGITDIQGAQLGASSQLPVVAHDAKVVDDEARWYGSSGRIMKPPLSGWAETMQSCKGLIAFDAILCRGPRHDITKVDSETFLQPTVANIALGRGCETCGTIPEGPAVFGTSPAHALPLLSPVPTHSSTLRAAQMPSTASNGLHQLYARCEDCLRGRYCERCLRFWCEDCLPSVGGANGSPVKVYSRLCVEHCLVSEMMSGAGSQGMWG</sequence>
<keyword evidence="2" id="KW-1185">Reference proteome</keyword>
<comment type="caution">
    <text evidence="1">The sequence shown here is derived from an EMBL/GenBank/DDBJ whole genome shotgun (WGS) entry which is preliminary data.</text>
</comment>
<reference evidence="1 2" key="1">
    <citation type="submission" date="2023-08" db="EMBL/GenBank/DDBJ databases">
        <title>Black Yeasts Isolated from many extreme environments.</title>
        <authorList>
            <person name="Coleine C."/>
            <person name="Stajich J.E."/>
            <person name="Selbmann L."/>
        </authorList>
    </citation>
    <scope>NUCLEOTIDE SEQUENCE [LARGE SCALE GENOMIC DNA]</scope>
    <source>
        <strain evidence="1 2">CCFEE 5935</strain>
    </source>
</reference>
<evidence type="ECO:0000313" key="2">
    <source>
        <dbReference type="Proteomes" id="UP001337655"/>
    </source>
</evidence>
<dbReference type="AlphaFoldDB" id="A0AAV9PC05"/>
<organism evidence="1 2">
    <name type="scientific">Saxophila tyrrhenica</name>
    <dbReference type="NCBI Taxonomy" id="1690608"/>
    <lineage>
        <taxon>Eukaryota</taxon>
        <taxon>Fungi</taxon>
        <taxon>Dikarya</taxon>
        <taxon>Ascomycota</taxon>
        <taxon>Pezizomycotina</taxon>
        <taxon>Dothideomycetes</taxon>
        <taxon>Dothideomycetidae</taxon>
        <taxon>Mycosphaerellales</taxon>
        <taxon>Extremaceae</taxon>
        <taxon>Saxophila</taxon>
    </lineage>
</organism>
<protein>
    <recommendedName>
        <fullName evidence="3">F-box domain-containing protein</fullName>
    </recommendedName>
</protein>
<dbReference type="GeneID" id="89927230"/>
<proteinExistence type="predicted"/>
<evidence type="ECO:0000313" key="1">
    <source>
        <dbReference type="EMBL" id="KAK5169911.1"/>
    </source>
</evidence>
<dbReference type="Proteomes" id="UP001337655">
    <property type="component" value="Unassembled WGS sequence"/>
</dbReference>
<dbReference type="RefSeq" id="XP_064659257.1">
    <property type="nucleotide sequence ID" value="XM_064803132.1"/>
</dbReference>
<gene>
    <name evidence="1" type="ORF">LTR77_005889</name>
</gene>